<dbReference type="InterPro" id="IPR038332">
    <property type="entry name" value="PPE_sf"/>
</dbReference>
<evidence type="ECO:0000313" key="2">
    <source>
        <dbReference type="Proteomes" id="UP001519325"/>
    </source>
</evidence>
<proteinExistence type="predicted"/>
<name>A0ABS4QAJ7_9NOCA</name>
<dbReference type="Proteomes" id="UP001519325">
    <property type="component" value="Unassembled WGS sequence"/>
</dbReference>
<sequence>MMVLDAMSAAADEIRVRQQALAADAETADGTTDPAYAPERERFGGYTHQEIWDHVHEALDPAALGRTAAAWQSNATALGTAFENFAAATSREFADWTGRSADQALRATREFIAQGLAAQEVCATVQRLMELNADAAQSIRGALPPPPEYLPLADPVAEAVHGGRRRMEHDLSAAAAQAEARDVMTYLYNPTMPATGDSVPRCTGGSGTR</sequence>
<reference evidence="1 2" key="1">
    <citation type="submission" date="2021-03" db="EMBL/GenBank/DDBJ databases">
        <title>Sequencing the genomes of 1000 actinobacteria strains.</title>
        <authorList>
            <person name="Klenk H.-P."/>
        </authorList>
    </citation>
    <scope>NUCLEOTIDE SEQUENCE [LARGE SCALE GENOMIC DNA]</scope>
    <source>
        <strain evidence="1 2">DSM 45516</strain>
    </source>
</reference>
<evidence type="ECO:0008006" key="3">
    <source>
        <dbReference type="Google" id="ProtNLM"/>
    </source>
</evidence>
<keyword evidence="2" id="KW-1185">Reference proteome</keyword>
<organism evidence="1 2">
    <name type="scientific">Nocardia goodfellowii</name>
    <dbReference type="NCBI Taxonomy" id="882446"/>
    <lineage>
        <taxon>Bacteria</taxon>
        <taxon>Bacillati</taxon>
        <taxon>Actinomycetota</taxon>
        <taxon>Actinomycetes</taxon>
        <taxon>Mycobacteriales</taxon>
        <taxon>Nocardiaceae</taxon>
        <taxon>Nocardia</taxon>
    </lineage>
</organism>
<evidence type="ECO:0000313" key="1">
    <source>
        <dbReference type="EMBL" id="MBP2188725.1"/>
    </source>
</evidence>
<dbReference type="Gene3D" id="1.20.1260.20">
    <property type="entry name" value="PPE superfamily"/>
    <property type="match status" value="1"/>
</dbReference>
<comment type="caution">
    <text evidence="1">The sequence shown here is derived from an EMBL/GenBank/DDBJ whole genome shotgun (WGS) entry which is preliminary data.</text>
</comment>
<protein>
    <recommendedName>
        <fullName evidence="3">PPE family domain-containing protein</fullName>
    </recommendedName>
</protein>
<accession>A0ABS4QAJ7</accession>
<dbReference type="EMBL" id="JAGGMR010000001">
    <property type="protein sequence ID" value="MBP2188725.1"/>
    <property type="molecule type" value="Genomic_DNA"/>
</dbReference>
<gene>
    <name evidence="1" type="ORF">BJ987_001626</name>
</gene>